<proteinExistence type="inferred from homology"/>
<evidence type="ECO:0000256" key="7">
    <source>
        <dbReference type="ARBA" id="ARBA00022840"/>
    </source>
</evidence>
<reference evidence="11" key="1">
    <citation type="submission" date="2017-02" db="UniProtKB">
        <authorList>
            <consortium name="WormBaseParasite"/>
        </authorList>
    </citation>
    <scope>IDENTIFICATION</scope>
</reference>
<evidence type="ECO:0000313" key="11">
    <source>
        <dbReference type="WBParaSite" id="SMUV_0000897801-mRNA-1"/>
    </source>
</evidence>
<dbReference type="AlphaFoldDB" id="A0A0N5AVQ3"/>
<dbReference type="NCBIfam" id="TIGR01313">
    <property type="entry name" value="therm_gnt_kin"/>
    <property type="match status" value="1"/>
</dbReference>
<keyword evidence="7 9" id="KW-0067">ATP-binding</keyword>
<dbReference type="GO" id="GO:0046316">
    <property type="term" value="F:gluconokinase activity"/>
    <property type="evidence" value="ECO:0007669"/>
    <property type="project" value="UniProtKB-EC"/>
</dbReference>
<dbReference type="STRING" id="451379.A0A0N5AVQ3"/>
<dbReference type="WBParaSite" id="SMUV_0000897801-mRNA-1">
    <property type="protein sequence ID" value="SMUV_0000897801-mRNA-1"/>
    <property type="gene ID" value="SMUV_0000897801"/>
</dbReference>
<keyword evidence="5 9" id="KW-0547">Nucleotide-binding</keyword>
<dbReference type="InterPro" id="IPR006001">
    <property type="entry name" value="Therm_gnt_kin"/>
</dbReference>
<evidence type="ECO:0000256" key="8">
    <source>
        <dbReference type="ARBA" id="ARBA00048090"/>
    </source>
</evidence>
<comment type="pathway">
    <text evidence="1 9">Carbohydrate acid metabolism; D-gluconate degradation.</text>
</comment>
<dbReference type="PANTHER" id="PTHR43442:SF3">
    <property type="entry name" value="GLUCONOKINASE-RELATED"/>
    <property type="match status" value="1"/>
</dbReference>
<keyword evidence="4 9" id="KW-0808">Transferase</keyword>
<dbReference type="Pfam" id="PF01202">
    <property type="entry name" value="SKI"/>
    <property type="match status" value="1"/>
</dbReference>
<organism evidence="10 11">
    <name type="scientific">Syphacia muris</name>
    <dbReference type="NCBI Taxonomy" id="451379"/>
    <lineage>
        <taxon>Eukaryota</taxon>
        <taxon>Metazoa</taxon>
        <taxon>Ecdysozoa</taxon>
        <taxon>Nematoda</taxon>
        <taxon>Chromadorea</taxon>
        <taxon>Rhabditida</taxon>
        <taxon>Spirurina</taxon>
        <taxon>Oxyuridomorpha</taxon>
        <taxon>Oxyuroidea</taxon>
        <taxon>Oxyuridae</taxon>
        <taxon>Syphacia</taxon>
    </lineage>
</organism>
<dbReference type="PANTHER" id="PTHR43442">
    <property type="entry name" value="GLUCONOKINASE-RELATED"/>
    <property type="match status" value="1"/>
</dbReference>
<evidence type="ECO:0000256" key="3">
    <source>
        <dbReference type="ARBA" id="ARBA00012054"/>
    </source>
</evidence>
<comment type="catalytic activity">
    <reaction evidence="8 9">
        <text>D-gluconate + ATP = 6-phospho-D-gluconate + ADP + H(+)</text>
        <dbReference type="Rhea" id="RHEA:19433"/>
        <dbReference type="ChEBI" id="CHEBI:15378"/>
        <dbReference type="ChEBI" id="CHEBI:18391"/>
        <dbReference type="ChEBI" id="CHEBI:30616"/>
        <dbReference type="ChEBI" id="CHEBI:58759"/>
        <dbReference type="ChEBI" id="CHEBI:456216"/>
        <dbReference type="EC" id="2.7.1.12"/>
    </reaction>
</comment>
<sequence length="167" mass="18623">MVPDCIFVVGVAGCGKTTIGRLLSEKIDAKFVDADDYHSCENRQKMRNGIPLTDSDRYPWLEKLAEIVAESSHPLVLACSALKPEYRKILSSKLPSTDAFIYLHLKVKRSELEKRLKERKGHFVDERLLDSQLNTLSFELDEINVCPVDANGSIEQTVSSALVALGC</sequence>
<dbReference type="Gene3D" id="3.40.50.300">
    <property type="entry name" value="P-loop containing nucleotide triphosphate hydrolases"/>
    <property type="match status" value="1"/>
</dbReference>
<dbReference type="Proteomes" id="UP000046393">
    <property type="component" value="Unplaced"/>
</dbReference>
<dbReference type="GO" id="GO:0005524">
    <property type="term" value="F:ATP binding"/>
    <property type="evidence" value="ECO:0007669"/>
    <property type="project" value="UniProtKB-KW"/>
</dbReference>
<evidence type="ECO:0000256" key="2">
    <source>
        <dbReference type="ARBA" id="ARBA00008420"/>
    </source>
</evidence>
<name>A0A0N5AVQ3_9BILA</name>
<accession>A0A0N5AVQ3</accession>
<dbReference type="UniPathway" id="UPA00792"/>
<dbReference type="EC" id="2.7.1.12" evidence="3 9"/>
<dbReference type="InterPro" id="IPR027417">
    <property type="entry name" value="P-loop_NTPase"/>
</dbReference>
<dbReference type="SUPFAM" id="SSF52540">
    <property type="entry name" value="P-loop containing nucleoside triphosphate hydrolases"/>
    <property type="match status" value="1"/>
</dbReference>
<keyword evidence="6 9" id="KW-0418">Kinase</keyword>
<evidence type="ECO:0000313" key="10">
    <source>
        <dbReference type="Proteomes" id="UP000046393"/>
    </source>
</evidence>
<comment type="similarity">
    <text evidence="2 9">Belongs to the gluconokinase GntK/GntV family.</text>
</comment>
<dbReference type="GO" id="GO:0005975">
    <property type="term" value="P:carbohydrate metabolic process"/>
    <property type="evidence" value="ECO:0007669"/>
    <property type="project" value="InterPro"/>
</dbReference>
<evidence type="ECO:0000256" key="5">
    <source>
        <dbReference type="ARBA" id="ARBA00022741"/>
    </source>
</evidence>
<evidence type="ECO:0000256" key="9">
    <source>
        <dbReference type="RuleBase" id="RU363066"/>
    </source>
</evidence>
<protein>
    <recommendedName>
        <fullName evidence="3 9">Gluconokinase</fullName>
        <ecNumber evidence="3 9">2.7.1.12</ecNumber>
    </recommendedName>
</protein>
<keyword evidence="10" id="KW-1185">Reference proteome</keyword>
<dbReference type="CDD" id="cd02021">
    <property type="entry name" value="GntK"/>
    <property type="match status" value="1"/>
</dbReference>
<evidence type="ECO:0000256" key="1">
    <source>
        <dbReference type="ARBA" id="ARBA00004875"/>
    </source>
</evidence>
<dbReference type="InterPro" id="IPR031322">
    <property type="entry name" value="Shikimate/glucono_kinase"/>
</dbReference>
<evidence type="ECO:0000256" key="6">
    <source>
        <dbReference type="ARBA" id="ARBA00022777"/>
    </source>
</evidence>
<dbReference type="GO" id="GO:0005737">
    <property type="term" value="C:cytoplasm"/>
    <property type="evidence" value="ECO:0007669"/>
    <property type="project" value="TreeGrafter"/>
</dbReference>
<evidence type="ECO:0000256" key="4">
    <source>
        <dbReference type="ARBA" id="ARBA00022679"/>
    </source>
</evidence>